<dbReference type="AlphaFoldDB" id="A0A5C4S1L9"/>
<dbReference type="Gene3D" id="3.30.750.24">
    <property type="entry name" value="STAS domain"/>
    <property type="match status" value="1"/>
</dbReference>
<evidence type="ECO:0000256" key="1">
    <source>
        <dbReference type="ARBA" id="ARBA00009013"/>
    </source>
</evidence>
<dbReference type="PANTHER" id="PTHR33495:SF2">
    <property type="entry name" value="ANTI-SIGMA FACTOR ANTAGONIST TM_1081-RELATED"/>
    <property type="match status" value="1"/>
</dbReference>
<dbReference type="CDD" id="cd07043">
    <property type="entry name" value="STAS_anti-anti-sigma_factors"/>
    <property type="match status" value="1"/>
</dbReference>
<dbReference type="InterPro" id="IPR002645">
    <property type="entry name" value="STAS_dom"/>
</dbReference>
<comment type="caution">
    <text evidence="4">The sequence shown here is derived from an EMBL/GenBank/DDBJ whole genome shotgun (WGS) entry which is preliminary data.</text>
</comment>
<organism evidence="4 5">
    <name type="scientific">Prosthecochloris vibrioformis</name>
    <name type="common">Chlorobium vibrioforme</name>
    <dbReference type="NCBI Taxonomy" id="1098"/>
    <lineage>
        <taxon>Bacteria</taxon>
        <taxon>Pseudomonadati</taxon>
        <taxon>Chlorobiota</taxon>
        <taxon>Chlorobiia</taxon>
        <taxon>Chlorobiales</taxon>
        <taxon>Chlorobiaceae</taxon>
        <taxon>Prosthecochloris</taxon>
    </lineage>
</organism>
<dbReference type="InterPro" id="IPR036513">
    <property type="entry name" value="STAS_dom_sf"/>
</dbReference>
<dbReference type="NCBIfam" id="TIGR00377">
    <property type="entry name" value="ant_ant_sig"/>
    <property type="match status" value="1"/>
</dbReference>
<gene>
    <name evidence="4" type="ORF">FGF68_05440</name>
</gene>
<dbReference type="SUPFAM" id="SSF52091">
    <property type="entry name" value="SpoIIaa-like"/>
    <property type="match status" value="1"/>
</dbReference>
<dbReference type="Pfam" id="PF01740">
    <property type="entry name" value="STAS"/>
    <property type="match status" value="1"/>
</dbReference>
<evidence type="ECO:0000313" key="4">
    <source>
        <dbReference type="EMBL" id="TNJ37017.1"/>
    </source>
</evidence>
<dbReference type="RefSeq" id="WP_139626482.1">
    <property type="nucleotide sequence ID" value="NZ_VDCI01000003.1"/>
</dbReference>
<dbReference type="InterPro" id="IPR003658">
    <property type="entry name" value="Anti-sigma_ant"/>
</dbReference>
<keyword evidence="5" id="KW-1185">Reference proteome</keyword>
<dbReference type="PROSITE" id="PS50801">
    <property type="entry name" value="STAS"/>
    <property type="match status" value="1"/>
</dbReference>
<accession>A0A5C4S1L9</accession>
<evidence type="ECO:0000313" key="5">
    <source>
        <dbReference type="Proteomes" id="UP000309544"/>
    </source>
</evidence>
<proteinExistence type="inferred from homology"/>
<dbReference type="EMBL" id="VDCI01000003">
    <property type="protein sequence ID" value="TNJ37017.1"/>
    <property type="molecule type" value="Genomic_DNA"/>
</dbReference>
<dbReference type="GO" id="GO:0043856">
    <property type="term" value="F:anti-sigma factor antagonist activity"/>
    <property type="evidence" value="ECO:0007669"/>
    <property type="project" value="InterPro"/>
</dbReference>
<name>A0A5C4S1L9_PROVB</name>
<evidence type="ECO:0000256" key="2">
    <source>
        <dbReference type="RuleBase" id="RU003749"/>
    </source>
</evidence>
<feature type="domain" description="STAS" evidence="3">
    <location>
        <begin position="18"/>
        <end position="116"/>
    </location>
</feature>
<evidence type="ECO:0000259" key="3">
    <source>
        <dbReference type="PROSITE" id="PS50801"/>
    </source>
</evidence>
<dbReference type="Proteomes" id="UP000309544">
    <property type="component" value="Unassembled WGS sequence"/>
</dbReference>
<reference evidence="4 5" key="1">
    <citation type="submission" date="2019-05" db="EMBL/GenBank/DDBJ databases">
        <title>Draft Whole-Genome sequence of the green sulfur bacterium Prosthecochloris vibrioformis DSM 260.</title>
        <authorList>
            <person name="Meyer T.E."/>
            <person name="Kyndt J.A."/>
        </authorList>
    </citation>
    <scope>NUCLEOTIDE SEQUENCE [LARGE SCALE GENOMIC DNA]</scope>
    <source>
        <strain evidence="4 5">DSM 260</strain>
    </source>
</reference>
<sequence length="122" mass="13157">MTPVRNYLIDTSFSSLPVAVLFLNGRLDASNCSEVHSVFSELLRQSTSIVLDCTELEFLDSSGLGAIVSSLRKAIEAGGDLRLSGLSNNVALLFELTKAQRLFSIYNDSTAAVASFNPLKPE</sequence>
<protein>
    <recommendedName>
        <fullName evidence="2">Anti-sigma factor antagonist</fullName>
    </recommendedName>
</protein>
<dbReference type="PANTHER" id="PTHR33495">
    <property type="entry name" value="ANTI-SIGMA FACTOR ANTAGONIST TM_1081-RELATED-RELATED"/>
    <property type="match status" value="1"/>
</dbReference>
<comment type="similarity">
    <text evidence="1 2">Belongs to the anti-sigma-factor antagonist family.</text>
</comment>